<gene>
    <name evidence="1" type="ORF">NCTC12862_00169</name>
</gene>
<reference evidence="1 2" key="1">
    <citation type="submission" date="2018-06" db="EMBL/GenBank/DDBJ databases">
        <authorList>
            <consortium name="Pathogen Informatics"/>
            <person name="Doyle S."/>
        </authorList>
    </citation>
    <scope>NUCLEOTIDE SEQUENCE [LARGE SCALE GENOMIC DNA]</scope>
    <source>
        <strain evidence="1 2">NCTC12862</strain>
    </source>
</reference>
<protein>
    <submittedName>
        <fullName evidence="1">Uncharacterized protein</fullName>
    </submittedName>
</protein>
<proteinExistence type="predicted"/>
<evidence type="ECO:0000313" key="1">
    <source>
        <dbReference type="EMBL" id="SUV44424.1"/>
    </source>
</evidence>
<name>A0A380ZDH2_BARDO</name>
<sequence length="205" mass="21574">MRDLVGQGLGKGSFIPGSDAIEQVKTLLDRGAEYAKAHNLPFGEPLSEEQLASLEAPMVIYVRQQVKGMDVYAPVLYIPKKERSSFVSAGALIMGDDVNITSQNTSNSTISNSGRISATHNLSVHGGDILAQGGHFAAGGDAVILAEKNIRFDAGRTSVEGVETVLNTDALSVKGDASVIAKQEISMQTNSSKFGIVLLTPDDIG</sequence>
<dbReference type="AlphaFoldDB" id="A0A380ZDH2"/>
<accession>A0A380ZDH2</accession>
<dbReference type="EMBL" id="UFTF01000001">
    <property type="protein sequence ID" value="SUV44424.1"/>
    <property type="molecule type" value="Genomic_DNA"/>
</dbReference>
<dbReference type="Proteomes" id="UP000254950">
    <property type="component" value="Unassembled WGS sequence"/>
</dbReference>
<evidence type="ECO:0000313" key="2">
    <source>
        <dbReference type="Proteomes" id="UP000254950"/>
    </source>
</evidence>
<organism evidence="1 2">
    <name type="scientific">Bartonella doshiae</name>
    <dbReference type="NCBI Taxonomy" id="33044"/>
    <lineage>
        <taxon>Bacteria</taxon>
        <taxon>Pseudomonadati</taxon>
        <taxon>Pseudomonadota</taxon>
        <taxon>Alphaproteobacteria</taxon>
        <taxon>Hyphomicrobiales</taxon>
        <taxon>Bartonellaceae</taxon>
        <taxon>Bartonella</taxon>
    </lineage>
</organism>